<reference evidence="4" key="1">
    <citation type="submission" date="2014-07" db="EMBL/GenBank/DDBJ databases">
        <title>Methanogenic archaea and the global carbon cycle.</title>
        <authorList>
            <person name="Henriksen J.R."/>
            <person name="Luke J."/>
            <person name="Reinhart S."/>
            <person name="Benedict M.N."/>
            <person name="Youngblut N.D."/>
            <person name="Metcalf M.E."/>
            <person name="Whitaker R.J."/>
            <person name="Metcalf W.W."/>
        </authorList>
    </citation>
    <scope>NUCLEOTIDE SEQUENCE [LARGE SCALE GENOMIC DNA]</scope>
    <source>
        <strain evidence="4">3</strain>
    </source>
</reference>
<dbReference type="GO" id="GO:0005198">
    <property type="term" value="F:structural molecule activity"/>
    <property type="evidence" value="ECO:0007669"/>
    <property type="project" value="InterPro"/>
</dbReference>
<dbReference type="EMBL" id="CP009517">
    <property type="protein sequence ID" value="AKB83430.1"/>
    <property type="molecule type" value="Genomic_DNA"/>
</dbReference>
<dbReference type="Proteomes" id="UP000033066">
    <property type="component" value="Chromosome"/>
</dbReference>
<dbReference type="STRING" id="1434107.MSBR3_2852"/>
<dbReference type="GO" id="GO:0031411">
    <property type="term" value="C:gas vesicle"/>
    <property type="evidence" value="ECO:0007669"/>
    <property type="project" value="UniProtKB-SubCell"/>
</dbReference>
<dbReference type="PROSITE" id="PS00669">
    <property type="entry name" value="GAS_VESICLE_A_2"/>
    <property type="match status" value="1"/>
</dbReference>
<accession>A0A0E3WXX1</accession>
<evidence type="ECO:0000256" key="3">
    <source>
        <dbReference type="ARBA" id="ARBA00035646"/>
    </source>
</evidence>
<evidence type="ECO:0000256" key="2">
    <source>
        <dbReference type="ARBA" id="ARBA00035108"/>
    </source>
</evidence>
<dbReference type="InterPro" id="IPR018493">
    <property type="entry name" value="GvpA-like_CS"/>
</dbReference>
<evidence type="ECO:0000313" key="4">
    <source>
        <dbReference type="EMBL" id="AKB83430.1"/>
    </source>
</evidence>
<keyword evidence="1" id="KW-0304">Gas vesicle</keyword>
<gene>
    <name evidence="4" type="ORF">MSBR3_2852</name>
</gene>
<evidence type="ECO:0000313" key="5">
    <source>
        <dbReference type="Proteomes" id="UP000033066"/>
    </source>
</evidence>
<dbReference type="AlphaFoldDB" id="A0A0E3WXX1"/>
<protein>
    <submittedName>
        <fullName evidence="4">Gas vesicle protein GvpM</fullName>
    </submittedName>
</protein>
<dbReference type="InterPro" id="IPR000638">
    <property type="entry name" value="Gas-vesicle_GvpA-like"/>
</dbReference>
<name>A0A0E3WXX1_METBA</name>
<organism evidence="4 5">
    <name type="scientific">Methanosarcina barkeri 3</name>
    <dbReference type="NCBI Taxonomy" id="1434107"/>
    <lineage>
        <taxon>Archaea</taxon>
        <taxon>Methanobacteriati</taxon>
        <taxon>Methanobacteriota</taxon>
        <taxon>Stenosarchaea group</taxon>
        <taxon>Methanomicrobia</taxon>
        <taxon>Methanosarcinales</taxon>
        <taxon>Methanosarcinaceae</taxon>
        <taxon>Methanosarcina</taxon>
    </lineage>
</organism>
<comment type="subcellular location">
    <subcellularLocation>
        <location evidence="2">Gas vesicle</location>
    </subcellularLocation>
</comment>
<dbReference type="Pfam" id="PF00741">
    <property type="entry name" value="Gas_vesicle"/>
    <property type="match status" value="1"/>
</dbReference>
<proteinExistence type="inferred from homology"/>
<dbReference type="GeneID" id="31594478"/>
<dbReference type="InterPro" id="IPR050530">
    <property type="entry name" value="GvpA"/>
</dbReference>
<dbReference type="HOGENOM" id="CLU_1485883_0_0_2"/>
<dbReference type="RefSeq" id="WP_080942331.1">
    <property type="nucleotide sequence ID" value="NZ_CP009517.1"/>
</dbReference>
<sequence>MIPEREGDSLVELLDRLLNKGLVLNADVLISVGGIPLIGLSLRLLAAGIETMLEYGLFEQFDKDTRAWELEHRINKPALMSEEEVMLRFYGSYSHNQSKNWNYCFIYLTNYRIFGWNKSVNKILYEMPLKKILEITVVTNIHEEKEREEICVKANDDSFLYVHSQNINEIYCKLIKEVHCI</sequence>
<dbReference type="PATRIC" id="fig|1434107.4.peg.3620"/>
<dbReference type="PANTHER" id="PTHR35344">
    <property type="entry name" value="GAS VESICLE STRUCTURAL PROTEIN 2-RELATED"/>
    <property type="match status" value="1"/>
</dbReference>
<comment type="similarity">
    <text evidence="3">Belongs to the gas vesicle GvpA family.</text>
</comment>
<dbReference type="GO" id="GO:0012506">
    <property type="term" value="C:vesicle membrane"/>
    <property type="evidence" value="ECO:0007669"/>
    <property type="project" value="InterPro"/>
</dbReference>
<dbReference type="KEGG" id="mbak:MSBR3_2852"/>
<dbReference type="OrthoDB" id="131850at2157"/>
<evidence type="ECO:0000256" key="1">
    <source>
        <dbReference type="ARBA" id="ARBA00022987"/>
    </source>
</evidence>
<keyword evidence="5" id="KW-1185">Reference proteome</keyword>
<dbReference type="PANTHER" id="PTHR35344:SF4">
    <property type="entry name" value="GAS VESICLE PROTEIN A1"/>
    <property type="match status" value="1"/>
</dbReference>